<organism evidence="2 3">
    <name type="scientific">Corynebacterium maris DSM 45190</name>
    <dbReference type="NCBI Taxonomy" id="1224163"/>
    <lineage>
        <taxon>Bacteria</taxon>
        <taxon>Bacillati</taxon>
        <taxon>Actinomycetota</taxon>
        <taxon>Actinomycetes</taxon>
        <taxon>Mycobacteriales</taxon>
        <taxon>Corynebacteriaceae</taxon>
        <taxon>Corynebacterium</taxon>
    </lineage>
</organism>
<feature type="domain" description="Helicase XPB/Ssl2 N-terminal" evidence="1">
    <location>
        <begin position="424"/>
        <end position="546"/>
    </location>
</feature>
<dbReference type="eggNOG" id="COG2378">
    <property type="taxonomic scope" value="Bacteria"/>
</dbReference>
<evidence type="ECO:0000259" key="1">
    <source>
        <dbReference type="Pfam" id="PF13625"/>
    </source>
</evidence>
<dbReference type="InterPro" id="IPR032830">
    <property type="entry name" value="XPB/Ssl2_N"/>
</dbReference>
<dbReference type="Proteomes" id="UP000015388">
    <property type="component" value="Chromosome"/>
</dbReference>
<keyword evidence="3" id="KW-1185">Reference proteome</keyword>
<sequence length="699" mass="73324">MRSLTSLQLAAVEAAADLGAEFTPVTRRQIVDALTSRAPKTVDPGLAAAAVDDLLRAGLLYGDDPVLLVREAMSVLPGGWRLLGEDPATAADLTERVASLDPRERAVLDTLAAAGGLGHTRDAAVDADPARPVPRLIAAGLLVRVDSGNVRLPRAVAQAVRGEAPTDIPLHPSARVRGEAVADPDAGRRANEAGAGQGLEVTRRMSRLLDHLGAAPVALNRDATVGVRAVAQLGKALGHPVAEIHQLVSLGVAAGLIGRGEIMALKAEEDAQFLAPTKVAGEWAEEPLATQWARLLAGWWVSPFTHWRAGEKDDAGQPIRLLGDASRNERLSQRRALVTEPYVRAAEGVALSADDLLEDLHFLSPLSASAGPAEETTALAEEAQWIGAVAAGAATTWLRLLHAGDDEDVAAAVAAVTPPEVDRVIVQGDMTVMVPGPLPRQLQSQLELMADLESPGLASVYRISEASLRRALDAGRSAEDVAGWFQRHALGELPQSLTYLVADVARRHGGLRGGAIASYLRTEDPTLLDAVFAGPTAAEAGLRRLAPTVAVSDLLLAEVLERLRAGEHHAVAEDAEGSAVDIRPTAATVPAERLRAPARPKVDDSRVAAAVRALRRGAAEGEDGEDPRIIAGSESLSVLQAAARGGKTVTLGVVDKHGRALQATVKPLTVTGGQVDAVDEKTGRVQRFLLHRITQVIVD</sequence>
<dbReference type="EMBL" id="CP003924">
    <property type="protein sequence ID" value="AGS34234.1"/>
    <property type="molecule type" value="Genomic_DNA"/>
</dbReference>
<dbReference type="KEGG" id="cmd:B841_03755"/>
<proteinExistence type="predicted"/>
<evidence type="ECO:0000313" key="3">
    <source>
        <dbReference type="Proteomes" id="UP000015388"/>
    </source>
</evidence>
<protein>
    <recommendedName>
        <fullName evidence="1">Helicase XPB/Ssl2 N-terminal domain-containing protein</fullName>
    </recommendedName>
</protein>
<reference evidence="2 3" key="1">
    <citation type="submission" date="2012-11" db="EMBL/GenBank/DDBJ databases">
        <title>The complete genome sequence of Corynebacterium maris Coryn-1 (=DSM 45190).</title>
        <authorList>
            <person name="Schaffert L."/>
            <person name="Albersmeier A."/>
            <person name="Kalinowski J."/>
            <person name="Ruckert C."/>
        </authorList>
    </citation>
    <scope>NUCLEOTIDE SEQUENCE [LARGE SCALE GENOMIC DNA]</scope>
    <source>
        <strain evidence="3">Coryn-1</strain>
    </source>
</reference>
<name>S5SSV2_9CORY</name>
<dbReference type="HOGENOM" id="CLU_013420_0_0_11"/>
<evidence type="ECO:0000313" key="2">
    <source>
        <dbReference type="EMBL" id="AGS34234.1"/>
    </source>
</evidence>
<dbReference type="Pfam" id="PF13625">
    <property type="entry name" value="Helicase_C_3"/>
    <property type="match status" value="1"/>
</dbReference>
<dbReference type="STRING" id="1224163.B841_03755"/>
<dbReference type="PATRIC" id="fig|1224163.3.peg.753"/>
<accession>S5SSV2</accession>
<dbReference type="AlphaFoldDB" id="S5SSV2"/>
<gene>
    <name evidence="2" type="ORF">B841_03755</name>
</gene>